<feature type="repeat" description="TPR" evidence="2">
    <location>
        <begin position="125"/>
        <end position="158"/>
    </location>
</feature>
<proteinExistence type="predicted"/>
<dbReference type="InterPro" id="IPR027417">
    <property type="entry name" value="P-loop_NTPase"/>
</dbReference>
<sequence length="534" mass="58522">MSGCARRADARSAERLRGLPAMALRLYREAETALAGRRPDVAERALISMLAAAPRSVDALRLLGRVRLLQGDAAEAVKLLLRASWMEPTDAFVQVELGIAQFEQGETKAALSSMKKACELEPGLAAAWFNRGRMLRLSGDAAAAGEALQRALAVDREHVPARLLLAEVLTGHGDADAAVAHYRHILRRHPEHAQAWHGLANLKTEKLGAEDVGRLRAALGRRGTGDEARVALGFALAKALEDQGSYAEAFDTLEWANALKRKSMPWDKEAMTRHVDAILHAFGTPARAASDSRLGEEAIFVVSLPRSGSSLVEQIVASHPAVEGGGELLDLQQIIDAESARRGKPFPSWVAETGPQDWERLGRDYLARTASLRARKPKSTDKNLVNWQLVGAAMAMLPGARVINCRRDPLETSISCFAQLFTSGNGFSYSQEDMASYCKDYARLSAHWLRLFPGRFFEHVHESLHADPQRAIRRLLEAAGLDFDPACLEFHRTRREVRTASAIQVRRPLFVGPSRSDRYGSKLDGLKALLASGD</sequence>
<dbReference type="Gene3D" id="1.25.40.10">
    <property type="entry name" value="Tetratricopeptide repeat domain"/>
    <property type="match status" value="1"/>
</dbReference>
<dbReference type="SMART" id="SM00028">
    <property type="entry name" value="TPR"/>
    <property type="match status" value="4"/>
</dbReference>
<dbReference type="GO" id="GO:0008476">
    <property type="term" value="F:protein-tyrosine sulfotransferase activity"/>
    <property type="evidence" value="ECO:0007669"/>
    <property type="project" value="InterPro"/>
</dbReference>
<organism evidence="3 4">
    <name type="scientific">Fulvimonas soli</name>
    <dbReference type="NCBI Taxonomy" id="155197"/>
    <lineage>
        <taxon>Bacteria</taxon>
        <taxon>Pseudomonadati</taxon>
        <taxon>Pseudomonadota</taxon>
        <taxon>Gammaproteobacteria</taxon>
        <taxon>Lysobacterales</taxon>
        <taxon>Rhodanobacteraceae</taxon>
        <taxon>Fulvimonas</taxon>
    </lineage>
</organism>
<comment type="caution">
    <text evidence="3">The sequence shown here is derived from an EMBL/GenBank/DDBJ whole genome shotgun (WGS) entry which is preliminary data.</text>
</comment>
<name>A0A316IH88_9GAMM</name>
<feature type="repeat" description="TPR" evidence="2">
    <location>
        <begin position="91"/>
        <end position="124"/>
    </location>
</feature>
<dbReference type="SUPFAM" id="SSF52540">
    <property type="entry name" value="P-loop containing nucleoside triphosphate hydrolases"/>
    <property type="match status" value="1"/>
</dbReference>
<accession>A0A316IH88</accession>
<gene>
    <name evidence="3" type="ORF">C7456_101225</name>
</gene>
<evidence type="ECO:0000256" key="2">
    <source>
        <dbReference type="PROSITE-ProRule" id="PRU00339"/>
    </source>
</evidence>
<dbReference type="Pfam" id="PF14559">
    <property type="entry name" value="TPR_19"/>
    <property type="match status" value="1"/>
</dbReference>
<keyword evidence="4" id="KW-1185">Reference proteome</keyword>
<dbReference type="PANTHER" id="PTHR12788:SF10">
    <property type="entry name" value="PROTEIN-TYROSINE SULFOTRANSFERASE"/>
    <property type="match status" value="1"/>
</dbReference>
<keyword evidence="2" id="KW-0802">TPR repeat</keyword>
<dbReference type="OrthoDB" id="9766687at2"/>
<evidence type="ECO:0000256" key="1">
    <source>
        <dbReference type="ARBA" id="ARBA00022679"/>
    </source>
</evidence>
<dbReference type="InterPro" id="IPR011990">
    <property type="entry name" value="TPR-like_helical_dom_sf"/>
</dbReference>
<dbReference type="PANTHER" id="PTHR12788">
    <property type="entry name" value="PROTEIN-TYROSINE SULFOTRANSFERASE 2"/>
    <property type="match status" value="1"/>
</dbReference>
<dbReference type="AlphaFoldDB" id="A0A316IH88"/>
<keyword evidence="1" id="KW-0808">Transferase</keyword>
<dbReference type="PROSITE" id="PS50005">
    <property type="entry name" value="TPR"/>
    <property type="match status" value="2"/>
</dbReference>
<evidence type="ECO:0000313" key="4">
    <source>
        <dbReference type="Proteomes" id="UP000245812"/>
    </source>
</evidence>
<dbReference type="InterPro" id="IPR026634">
    <property type="entry name" value="TPST-like"/>
</dbReference>
<evidence type="ECO:0000313" key="3">
    <source>
        <dbReference type="EMBL" id="PWK92887.1"/>
    </source>
</evidence>
<reference evidence="3 4" key="1">
    <citation type="submission" date="2018-05" db="EMBL/GenBank/DDBJ databases">
        <title>Genomic Encyclopedia of Type Strains, Phase IV (KMG-IV): sequencing the most valuable type-strain genomes for metagenomic binning, comparative biology and taxonomic classification.</title>
        <authorList>
            <person name="Goeker M."/>
        </authorList>
    </citation>
    <scope>NUCLEOTIDE SEQUENCE [LARGE SCALE GENOMIC DNA]</scope>
    <source>
        <strain evidence="3 4">DSM 14263</strain>
    </source>
</reference>
<dbReference type="Pfam" id="PF13432">
    <property type="entry name" value="TPR_16"/>
    <property type="match status" value="1"/>
</dbReference>
<dbReference type="Gene3D" id="3.40.50.300">
    <property type="entry name" value="P-loop containing nucleotide triphosphate hydrolases"/>
    <property type="match status" value="1"/>
</dbReference>
<dbReference type="Pfam" id="PF13469">
    <property type="entry name" value="Sulfotransfer_3"/>
    <property type="match status" value="1"/>
</dbReference>
<dbReference type="InterPro" id="IPR019734">
    <property type="entry name" value="TPR_rpt"/>
</dbReference>
<dbReference type="EMBL" id="QGHC01000001">
    <property type="protein sequence ID" value="PWK92887.1"/>
    <property type="molecule type" value="Genomic_DNA"/>
</dbReference>
<dbReference type="SUPFAM" id="SSF48452">
    <property type="entry name" value="TPR-like"/>
    <property type="match status" value="1"/>
</dbReference>
<dbReference type="Proteomes" id="UP000245812">
    <property type="component" value="Unassembled WGS sequence"/>
</dbReference>
<protein>
    <submittedName>
        <fullName evidence="3">Tetratricopeptide repeat protein</fullName>
    </submittedName>
</protein>